<dbReference type="Gene3D" id="3.30.450.20">
    <property type="entry name" value="PAS domain"/>
    <property type="match status" value="1"/>
</dbReference>
<evidence type="ECO:0000313" key="8">
    <source>
        <dbReference type="EMBL" id="RLV60855.1"/>
    </source>
</evidence>
<comment type="caution">
    <text evidence="8">The sequence shown here is derived from an EMBL/GenBank/DDBJ whole genome shotgun (WGS) entry which is preliminary data.</text>
</comment>
<dbReference type="OrthoDB" id="9765776at2"/>
<evidence type="ECO:0000256" key="4">
    <source>
        <dbReference type="ARBA" id="ARBA00022989"/>
    </source>
</evidence>
<dbReference type="InterPro" id="IPR033480">
    <property type="entry name" value="sCache_2"/>
</dbReference>
<keyword evidence="3" id="KW-0812">Transmembrane</keyword>
<dbReference type="RefSeq" id="WP_121837937.1">
    <property type="nucleotide sequence ID" value="NZ_ML014760.1"/>
</dbReference>
<name>A0A3L8PZW3_9GAMM</name>
<comment type="subcellular location">
    <subcellularLocation>
        <location evidence="1">Cell membrane</location>
        <topology evidence="1">Multi-pass membrane protein</topology>
    </subcellularLocation>
</comment>
<dbReference type="Proteomes" id="UP000281474">
    <property type="component" value="Unassembled WGS sequence"/>
</dbReference>
<proteinExistence type="predicted"/>
<protein>
    <recommendedName>
        <fullName evidence="7">Single Cache domain-containing protein</fullName>
    </recommendedName>
</protein>
<evidence type="ECO:0000313" key="9">
    <source>
        <dbReference type="Proteomes" id="UP000281474"/>
    </source>
</evidence>
<feature type="chain" id="PRO_5018206250" description="Single Cache domain-containing protein" evidence="6">
    <location>
        <begin position="24"/>
        <end position="156"/>
    </location>
</feature>
<dbReference type="EMBL" id="QZEI01000011">
    <property type="protein sequence ID" value="RLV60855.1"/>
    <property type="molecule type" value="Genomic_DNA"/>
</dbReference>
<feature type="signal peptide" evidence="6">
    <location>
        <begin position="1"/>
        <end position="23"/>
    </location>
</feature>
<gene>
    <name evidence="8" type="ORF">D5018_05145</name>
</gene>
<keyword evidence="9" id="KW-1185">Reference proteome</keyword>
<evidence type="ECO:0000256" key="3">
    <source>
        <dbReference type="ARBA" id="ARBA00022692"/>
    </source>
</evidence>
<feature type="domain" description="Single Cache" evidence="7">
    <location>
        <begin position="52"/>
        <end position="144"/>
    </location>
</feature>
<keyword evidence="6" id="KW-0732">Signal</keyword>
<evidence type="ECO:0000259" key="7">
    <source>
        <dbReference type="Pfam" id="PF17200"/>
    </source>
</evidence>
<evidence type="ECO:0000256" key="1">
    <source>
        <dbReference type="ARBA" id="ARBA00004651"/>
    </source>
</evidence>
<dbReference type="Pfam" id="PF17200">
    <property type="entry name" value="sCache_2"/>
    <property type="match status" value="1"/>
</dbReference>
<reference evidence="8 9" key="1">
    <citation type="submission" date="2018-09" db="EMBL/GenBank/DDBJ databases">
        <title>Phylogeny of the Shewanellaceae, and recommendation for two new genera, Pseudoshewanella and Parashewanella.</title>
        <authorList>
            <person name="Wang G."/>
        </authorList>
    </citation>
    <scope>NUCLEOTIDE SEQUENCE [LARGE SCALE GENOMIC DNA]</scope>
    <source>
        <strain evidence="8 9">C51</strain>
    </source>
</reference>
<sequence>MKKWSIMLVAFTLALLLSAPVLSIETDNSQGFVHSWHFAKQNIKRAKAYIKSNGREAYFQALKAKKFSDPNYHMFAIDYRGNFLAHPIAQLNGVNGWKLRDPNRIYMVREMVKIARNNGRGWLEYQSINPYTGKEASQLVYIERVNNRFFIGIAMH</sequence>
<evidence type="ECO:0000256" key="6">
    <source>
        <dbReference type="SAM" id="SignalP"/>
    </source>
</evidence>
<accession>A0A3L8PZW3</accession>
<organism evidence="8 9">
    <name type="scientific">Parashewanella curva</name>
    <dbReference type="NCBI Taxonomy" id="2338552"/>
    <lineage>
        <taxon>Bacteria</taxon>
        <taxon>Pseudomonadati</taxon>
        <taxon>Pseudomonadota</taxon>
        <taxon>Gammaproteobacteria</taxon>
        <taxon>Alteromonadales</taxon>
        <taxon>Shewanellaceae</taxon>
        <taxon>Parashewanella</taxon>
    </lineage>
</organism>
<keyword evidence="4" id="KW-1133">Transmembrane helix</keyword>
<dbReference type="AlphaFoldDB" id="A0A3L8PZW3"/>
<dbReference type="GO" id="GO:0005886">
    <property type="term" value="C:plasma membrane"/>
    <property type="evidence" value="ECO:0007669"/>
    <property type="project" value="UniProtKB-SubCell"/>
</dbReference>
<keyword evidence="2" id="KW-1003">Cell membrane</keyword>
<evidence type="ECO:0000256" key="2">
    <source>
        <dbReference type="ARBA" id="ARBA00022475"/>
    </source>
</evidence>
<evidence type="ECO:0000256" key="5">
    <source>
        <dbReference type="ARBA" id="ARBA00023136"/>
    </source>
</evidence>
<keyword evidence="5" id="KW-0472">Membrane</keyword>